<accession>A0ACC4D1D8</accession>
<evidence type="ECO:0000313" key="2">
    <source>
        <dbReference type="Proteomes" id="UP000309997"/>
    </source>
</evidence>
<proteinExistence type="predicted"/>
<dbReference type="Proteomes" id="UP000309997">
    <property type="component" value="Unassembled WGS sequence"/>
</dbReference>
<sequence length="76" mass="8523">MIKFLQCRDSRLRAAAVWMMVNLTFPCPGAFGRLVQLKNAGIVSQIRNMVNDSCLDVKLRVRTVMTQSMTFGDGLT</sequence>
<dbReference type="EMBL" id="RCHU02000001">
    <property type="protein sequence ID" value="KAL3611315.1"/>
    <property type="molecule type" value="Genomic_DNA"/>
</dbReference>
<comment type="caution">
    <text evidence="1">The sequence shown here is derived from an EMBL/GenBank/DDBJ whole genome shotgun (WGS) entry which is preliminary data.</text>
</comment>
<protein>
    <submittedName>
        <fullName evidence="1">Uncharacterized protein</fullName>
    </submittedName>
</protein>
<organism evidence="1 2">
    <name type="scientific">Populus alba</name>
    <name type="common">White poplar</name>
    <dbReference type="NCBI Taxonomy" id="43335"/>
    <lineage>
        <taxon>Eukaryota</taxon>
        <taxon>Viridiplantae</taxon>
        <taxon>Streptophyta</taxon>
        <taxon>Embryophyta</taxon>
        <taxon>Tracheophyta</taxon>
        <taxon>Spermatophyta</taxon>
        <taxon>Magnoliopsida</taxon>
        <taxon>eudicotyledons</taxon>
        <taxon>Gunneridae</taxon>
        <taxon>Pentapetalae</taxon>
        <taxon>rosids</taxon>
        <taxon>fabids</taxon>
        <taxon>Malpighiales</taxon>
        <taxon>Salicaceae</taxon>
        <taxon>Saliceae</taxon>
        <taxon>Populus</taxon>
    </lineage>
</organism>
<evidence type="ECO:0000313" key="1">
    <source>
        <dbReference type="EMBL" id="KAL3611315.1"/>
    </source>
</evidence>
<reference evidence="1 2" key="1">
    <citation type="journal article" date="2024" name="Plant Biotechnol. J.">
        <title>Genome and CRISPR/Cas9 system of a widespread forest tree (Populus alba) in the world.</title>
        <authorList>
            <person name="Liu Y.J."/>
            <person name="Jiang P.F."/>
            <person name="Han X.M."/>
            <person name="Li X.Y."/>
            <person name="Wang H.M."/>
            <person name="Wang Y.J."/>
            <person name="Wang X.X."/>
            <person name="Zeng Q.Y."/>
        </authorList>
    </citation>
    <scope>NUCLEOTIDE SEQUENCE [LARGE SCALE GENOMIC DNA]</scope>
    <source>
        <strain evidence="2">cv. PAL-ZL1</strain>
    </source>
</reference>
<name>A0ACC4D1D8_POPAL</name>
<keyword evidence="2" id="KW-1185">Reference proteome</keyword>
<gene>
    <name evidence="1" type="ORF">D5086_002335</name>
</gene>